<evidence type="ECO:0000256" key="2">
    <source>
        <dbReference type="ARBA" id="ARBA00022729"/>
    </source>
</evidence>
<dbReference type="InterPro" id="IPR011330">
    <property type="entry name" value="Glyco_hydro/deAcase_b/a-brl"/>
</dbReference>
<dbReference type="PROSITE" id="PS51677">
    <property type="entry name" value="NODB"/>
    <property type="match status" value="1"/>
</dbReference>
<evidence type="ECO:0000313" key="5">
    <source>
        <dbReference type="Proteomes" id="UP000032544"/>
    </source>
</evidence>
<dbReference type="AlphaFoldDB" id="A0A0D8JB87"/>
<dbReference type="PANTHER" id="PTHR34216">
    <property type="match status" value="1"/>
</dbReference>
<evidence type="ECO:0000259" key="3">
    <source>
        <dbReference type="PROSITE" id="PS51677"/>
    </source>
</evidence>
<dbReference type="EMBL" id="JRHC01000004">
    <property type="protein sequence ID" value="KJF43073.1"/>
    <property type="molecule type" value="Genomic_DNA"/>
</dbReference>
<organism evidence="4 5">
    <name type="scientific">Draconibacterium sediminis</name>
    <dbReference type="NCBI Taxonomy" id="1544798"/>
    <lineage>
        <taxon>Bacteria</taxon>
        <taxon>Pseudomonadati</taxon>
        <taxon>Bacteroidota</taxon>
        <taxon>Bacteroidia</taxon>
        <taxon>Marinilabiliales</taxon>
        <taxon>Prolixibacteraceae</taxon>
        <taxon>Draconibacterium</taxon>
    </lineage>
</organism>
<comment type="subcellular location">
    <subcellularLocation>
        <location evidence="1">Secreted</location>
    </subcellularLocation>
</comment>
<dbReference type="RefSeq" id="WP_045031667.1">
    <property type="nucleotide sequence ID" value="NZ_JRHC01000004.1"/>
</dbReference>
<evidence type="ECO:0000313" key="4">
    <source>
        <dbReference type="EMBL" id="KJF43073.1"/>
    </source>
</evidence>
<dbReference type="PANTHER" id="PTHR34216:SF3">
    <property type="entry name" value="POLY-BETA-1,6-N-ACETYL-D-GLUCOSAMINE N-DEACETYLASE"/>
    <property type="match status" value="1"/>
</dbReference>
<name>A0A0D8JB87_9BACT</name>
<dbReference type="GO" id="GO:0016810">
    <property type="term" value="F:hydrolase activity, acting on carbon-nitrogen (but not peptide) bonds"/>
    <property type="evidence" value="ECO:0007669"/>
    <property type="project" value="InterPro"/>
</dbReference>
<dbReference type="STRING" id="1544798.LH29_16975"/>
<dbReference type="InterPro" id="IPR051398">
    <property type="entry name" value="Polysacch_Deacetylase"/>
</dbReference>
<feature type="domain" description="NodB homology" evidence="3">
    <location>
        <begin position="81"/>
        <end position="322"/>
    </location>
</feature>
<accession>A0A0D8JB87</accession>
<reference evidence="4 5" key="1">
    <citation type="submission" date="2014-09" db="EMBL/GenBank/DDBJ databases">
        <title>Draft Genome Sequence of Draconibacterium sp. JN14CK-3.</title>
        <authorList>
            <person name="Dong C."/>
            <person name="Lai Q."/>
            <person name="Shao Z."/>
        </authorList>
    </citation>
    <scope>NUCLEOTIDE SEQUENCE [LARGE SCALE GENOMIC DNA]</scope>
    <source>
        <strain evidence="4 5">JN14CK-3</strain>
    </source>
</reference>
<keyword evidence="5" id="KW-1185">Reference proteome</keyword>
<dbReference type="GO" id="GO:0005576">
    <property type="term" value="C:extracellular region"/>
    <property type="evidence" value="ECO:0007669"/>
    <property type="project" value="UniProtKB-SubCell"/>
</dbReference>
<keyword evidence="2" id="KW-0732">Signal</keyword>
<proteinExistence type="predicted"/>
<dbReference type="CDD" id="cd10918">
    <property type="entry name" value="CE4_NodB_like_5s_6s"/>
    <property type="match status" value="1"/>
</dbReference>
<sequence length="322" mass="37218">MRNFPRLVSKKLSPLFSTRKLLTAITPPFLPFYHTVSNQPLPHILNYPVIDEKQFKQELDFYLKYFKPVSLEELTKSAKPGTFHLSFDDGLKECTEIIAPILLQKGIPATFFVNSGFVDNKELFHRYKASLIANKMRTQPDAEAENYLHENGIPLKALLQTPYSKREILDYAAELLEIDFQSFLETQKPYMTTVQIKELHNKGFSIGGHSHKHPEFRKISEKKQLKEIKKSMKWVEENVNPKVKAFAFPYTDDGVSGKLIKKIHDNGWCDISFGTAGVKYDEISNHFQRYPAEQPGDFELNIKAEFLYFKLRKTIGKATVKH</sequence>
<evidence type="ECO:0000256" key="1">
    <source>
        <dbReference type="ARBA" id="ARBA00004613"/>
    </source>
</evidence>
<dbReference type="InterPro" id="IPR002509">
    <property type="entry name" value="NODB_dom"/>
</dbReference>
<dbReference type="SUPFAM" id="SSF88713">
    <property type="entry name" value="Glycoside hydrolase/deacetylase"/>
    <property type="match status" value="1"/>
</dbReference>
<dbReference type="Proteomes" id="UP000032544">
    <property type="component" value="Unassembled WGS sequence"/>
</dbReference>
<dbReference type="OrthoDB" id="1446101at2"/>
<dbReference type="GO" id="GO:0005975">
    <property type="term" value="P:carbohydrate metabolic process"/>
    <property type="evidence" value="ECO:0007669"/>
    <property type="project" value="InterPro"/>
</dbReference>
<dbReference type="Gene3D" id="3.20.20.370">
    <property type="entry name" value="Glycoside hydrolase/deacetylase"/>
    <property type="match status" value="1"/>
</dbReference>
<dbReference type="Pfam" id="PF01522">
    <property type="entry name" value="Polysacc_deac_1"/>
    <property type="match status" value="1"/>
</dbReference>
<gene>
    <name evidence="4" type="ORF">LH29_16975</name>
</gene>
<comment type="caution">
    <text evidence="4">The sequence shown here is derived from an EMBL/GenBank/DDBJ whole genome shotgun (WGS) entry which is preliminary data.</text>
</comment>
<protein>
    <recommendedName>
        <fullName evidence="3">NodB homology domain-containing protein</fullName>
    </recommendedName>
</protein>